<sequence length="109" mass="12135">MVNGIATKEYDAFASSRCRPNFWLNRPGNLGTSLKLLVEPSFGLCFTCFDAGAVDADGSKYEPTSSRPGWRQAGYGAAWLSFALFTPYGDAQHNTLLHAYEEDYRRILD</sequence>
<dbReference type="AlphaFoldDB" id="E4UTY9"/>
<dbReference type="RefSeq" id="XP_003173625.1">
    <property type="nucleotide sequence ID" value="XM_003173577.1"/>
</dbReference>
<dbReference type="VEuPathDB" id="FungiDB:MGYG_03799"/>
<evidence type="ECO:0000313" key="1">
    <source>
        <dbReference type="EMBL" id="EFR00795.1"/>
    </source>
</evidence>
<protein>
    <submittedName>
        <fullName evidence="1">Uncharacterized protein</fullName>
    </submittedName>
</protein>
<reference evidence="2" key="1">
    <citation type="journal article" date="2012" name="MBio">
        <title>Comparative genome analysis of Trichophyton rubrum and related dermatophytes reveals candidate genes involved in infection.</title>
        <authorList>
            <person name="Martinez D.A."/>
            <person name="Oliver B.G."/>
            <person name="Graeser Y."/>
            <person name="Goldberg J.M."/>
            <person name="Li W."/>
            <person name="Martinez-Rossi N.M."/>
            <person name="Monod M."/>
            <person name="Shelest E."/>
            <person name="Barton R.C."/>
            <person name="Birch E."/>
            <person name="Brakhage A.A."/>
            <person name="Chen Z."/>
            <person name="Gurr S.J."/>
            <person name="Heiman D."/>
            <person name="Heitman J."/>
            <person name="Kosti I."/>
            <person name="Rossi A."/>
            <person name="Saif S."/>
            <person name="Samalova M."/>
            <person name="Saunders C.W."/>
            <person name="Shea T."/>
            <person name="Summerbell R.C."/>
            <person name="Xu J."/>
            <person name="Young S."/>
            <person name="Zeng Q."/>
            <person name="Birren B.W."/>
            <person name="Cuomo C.A."/>
            <person name="White T.C."/>
        </authorList>
    </citation>
    <scope>NUCLEOTIDE SEQUENCE [LARGE SCALE GENOMIC DNA]</scope>
    <source>
        <strain evidence="2">ATCC MYA-4604 / CBS 118893</strain>
    </source>
</reference>
<keyword evidence="2" id="KW-1185">Reference proteome</keyword>
<dbReference type="InParanoid" id="E4UTY9"/>
<gene>
    <name evidence="1" type="ORF">MGYG_03799</name>
</gene>
<accession>E4UTY9</accession>
<organism evidence="2">
    <name type="scientific">Arthroderma gypseum (strain ATCC MYA-4604 / CBS 118893)</name>
    <name type="common">Microsporum gypseum</name>
    <dbReference type="NCBI Taxonomy" id="535722"/>
    <lineage>
        <taxon>Eukaryota</taxon>
        <taxon>Fungi</taxon>
        <taxon>Dikarya</taxon>
        <taxon>Ascomycota</taxon>
        <taxon>Pezizomycotina</taxon>
        <taxon>Eurotiomycetes</taxon>
        <taxon>Eurotiomycetidae</taxon>
        <taxon>Onygenales</taxon>
        <taxon>Arthrodermataceae</taxon>
        <taxon>Nannizzia</taxon>
    </lineage>
</organism>
<dbReference type="GeneID" id="10028908"/>
<dbReference type="HOGENOM" id="CLU_2183316_0_0_1"/>
<name>E4UTY9_ARTGP</name>
<evidence type="ECO:0000313" key="2">
    <source>
        <dbReference type="Proteomes" id="UP000002669"/>
    </source>
</evidence>
<proteinExistence type="predicted"/>
<dbReference type="Proteomes" id="UP000002669">
    <property type="component" value="Unassembled WGS sequence"/>
</dbReference>
<dbReference type="EMBL" id="DS989824">
    <property type="protein sequence ID" value="EFR00795.1"/>
    <property type="molecule type" value="Genomic_DNA"/>
</dbReference>